<evidence type="ECO:0000256" key="3">
    <source>
        <dbReference type="ARBA" id="ARBA00022692"/>
    </source>
</evidence>
<protein>
    <recommendedName>
        <fullName evidence="10">G-protein coupled receptors family 1 profile domain-containing protein</fullName>
    </recommendedName>
</protein>
<dbReference type="PANTHER" id="PTHR24229">
    <property type="entry name" value="NEUROPEPTIDES RECEPTOR"/>
    <property type="match status" value="1"/>
</dbReference>
<dbReference type="CDD" id="cd00637">
    <property type="entry name" value="7tm_classA_rhodopsin-like"/>
    <property type="match status" value="1"/>
</dbReference>
<dbReference type="EMBL" id="DS985244">
    <property type="protein sequence ID" value="EDV25679.1"/>
    <property type="molecule type" value="Genomic_DNA"/>
</dbReference>
<feature type="transmembrane region" description="Helical" evidence="9">
    <location>
        <begin position="45"/>
        <end position="66"/>
    </location>
</feature>
<feature type="domain" description="G-protein coupled receptors family 1 profile" evidence="10">
    <location>
        <begin position="26"/>
        <end position="289"/>
    </location>
</feature>
<dbReference type="Gene3D" id="1.20.1070.10">
    <property type="entry name" value="Rhodopsin 7-helix transmembrane proteins"/>
    <property type="match status" value="1"/>
</dbReference>
<evidence type="ECO:0000313" key="11">
    <source>
        <dbReference type="EMBL" id="EDV25679.1"/>
    </source>
</evidence>
<keyword evidence="7" id="KW-0675">Receptor</keyword>
<dbReference type="GO" id="GO:0004930">
    <property type="term" value="F:G protein-coupled receptor activity"/>
    <property type="evidence" value="ECO:0000318"/>
    <property type="project" value="GO_Central"/>
</dbReference>
<dbReference type="Proteomes" id="UP000009022">
    <property type="component" value="Unassembled WGS sequence"/>
</dbReference>
<keyword evidence="8" id="KW-0807">Transducer</keyword>
<dbReference type="OMA" id="FANETQS"/>
<keyword evidence="6 9" id="KW-0472">Membrane</keyword>
<accession>B3RTT0</accession>
<keyword evidence="5" id="KW-0297">G-protein coupled receptor</keyword>
<dbReference type="KEGG" id="tad:TRIADDRAFT_56035"/>
<keyword evidence="4 9" id="KW-1133">Transmembrane helix</keyword>
<dbReference type="PhylomeDB" id="B3RTT0"/>
<dbReference type="AlphaFoldDB" id="B3RTT0"/>
<dbReference type="GO" id="GO:0043005">
    <property type="term" value="C:neuron projection"/>
    <property type="evidence" value="ECO:0000318"/>
    <property type="project" value="GO_Central"/>
</dbReference>
<dbReference type="InterPro" id="IPR000276">
    <property type="entry name" value="GPCR_Rhodpsn"/>
</dbReference>
<reference evidence="11 12" key="1">
    <citation type="journal article" date="2008" name="Nature">
        <title>The Trichoplax genome and the nature of placozoans.</title>
        <authorList>
            <person name="Srivastava M."/>
            <person name="Begovic E."/>
            <person name="Chapman J."/>
            <person name="Putnam N.H."/>
            <person name="Hellsten U."/>
            <person name="Kawashima T."/>
            <person name="Kuo A."/>
            <person name="Mitros T."/>
            <person name="Salamov A."/>
            <person name="Carpenter M.L."/>
            <person name="Signorovitch A.Y."/>
            <person name="Moreno M.A."/>
            <person name="Kamm K."/>
            <person name="Grimwood J."/>
            <person name="Schmutz J."/>
            <person name="Shapiro H."/>
            <person name="Grigoriev I.V."/>
            <person name="Buss L.W."/>
            <person name="Schierwater B."/>
            <person name="Dellaporta S.L."/>
            <person name="Rokhsar D.S."/>
        </authorList>
    </citation>
    <scope>NUCLEOTIDE SEQUENCE [LARGE SCALE GENOMIC DNA]</scope>
    <source>
        <strain evidence="11 12">Grell-BS-1999</strain>
    </source>
</reference>
<feature type="transmembrane region" description="Helical" evidence="9">
    <location>
        <begin position="225"/>
        <end position="247"/>
    </location>
</feature>
<proteinExistence type="predicted"/>
<dbReference type="InParanoid" id="B3RTT0"/>
<dbReference type="InterPro" id="IPR017452">
    <property type="entry name" value="GPCR_Rhodpsn_7TM"/>
</dbReference>
<dbReference type="GO" id="GO:0005886">
    <property type="term" value="C:plasma membrane"/>
    <property type="evidence" value="ECO:0000318"/>
    <property type="project" value="GO_Central"/>
</dbReference>
<feature type="transmembrane region" description="Helical" evidence="9">
    <location>
        <begin position="129"/>
        <end position="149"/>
    </location>
</feature>
<evidence type="ECO:0000256" key="8">
    <source>
        <dbReference type="ARBA" id="ARBA00023224"/>
    </source>
</evidence>
<evidence type="ECO:0000313" key="12">
    <source>
        <dbReference type="Proteomes" id="UP000009022"/>
    </source>
</evidence>
<dbReference type="eggNOG" id="KOG3656">
    <property type="taxonomic scope" value="Eukaryota"/>
</dbReference>
<evidence type="ECO:0000256" key="2">
    <source>
        <dbReference type="ARBA" id="ARBA00022475"/>
    </source>
</evidence>
<evidence type="ECO:0000256" key="6">
    <source>
        <dbReference type="ARBA" id="ARBA00023136"/>
    </source>
</evidence>
<dbReference type="HOGENOM" id="CLU_866955_0_0_1"/>
<feature type="transmembrane region" description="Helical" evidence="9">
    <location>
        <begin position="169"/>
        <end position="194"/>
    </location>
</feature>
<dbReference type="PRINTS" id="PR00237">
    <property type="entry name" value="GPCRRHODOPSN"/>
</dbReference>
<keyword evidence="2" id="KW-1003">Cell membrane</keyword>
<gene>
    <name evidence="11" type="ORF">TRIADDRAFT_56035</name>
</gene>
<organism evidence="11 12">
    <name type="scientific">Trichoplax adhaerens</name>
    <name type="common">Trichoplax reptans</name>
    <dbReference type="NCBI Taxonomy" id="10228"/>
    <lineage>
        <taxon>Eukaryota</taxon>
        <taxon>Metazoa</taxon>
        <taxon>Placozoa</taxon>
        <taxon>Uniplacotomia</taxon>
        <taxon>Trichoplacea</taxon>
        <taxon>Trichoplacidae</taxon>
        <taxon>Trichoplax</taxon>
    </lineage>
</organism>
<evidence type="ECO:0000256" key="4">
    <source>
        <dbReference type="ARBA" id="ARBA00022989"/>
    </source>
</evidence>
<dbReference type="RefSeq" id="XP_002111712.1">
    <property type="nucleotide sequence ID" value="XM_002111676.1"/>
</dbReference>
<feature type="transmembrane region" description="Helical" evidence="9">
    <location>
        <begin position="267"/>
        <end position="292"/>
    </location>
</feature>
<dbReference type="PANTHER" id="PTHR24229:SF40">
    <property type="entry name" value="ALLATOSTATIN C RECEPTOR 1-RELATED"/>
    <property type="match status" value="1"/>
</dbReference>
<name>B3RTT0_TRIAD</name>
<keyword evidence="12" id="KW-1185">Reference proteome</keyword>
<dbReference type="OrthoDB" id="6163051at2759"/>
<feature type="transmembrane region" description="Helical" evidence="9">
    <location>
        <begin position="86"/>
        <end position="108"/>
    </location>
</feature>
<evidence type="ECO:0000256" key="9">
    <source>
        <dbReference type="SAM" id="Phobius"/>
    </source>
</evidence>
<dbReference type="PROSITE" id="PS50262">
    <property type="entry name" value="G_PROTEIN_RECEP_F1_2"/>
    <property type="match status" value="1"/>
</dbReference>
<dbReference type="SUPFAM" id="SSF81321">
    <property type="entry name" value="Family A G protein-coupled receptor-like"/>
    <property type="match status" value="1"/>
</dbReference>
<comment type="subcellular location">
    <subcellularLocation>
        <location evidence="1">Cell membrane</location>
        <topology evidence="1">Multi-pass membrane protein</topology>
    </subcellularLocation>
</comment>
<dbReference type="GO" id="GO:0042277">
    <property type="term" value="F:peptide binding"/>
    <property type="evidence" value="ECO:0000318"/>
    <property type="project" value="GO_Central"/>
</dbReference>
<evidence type="ECO:0000256" key="7">
    <source>
        <dbReference type="ARBA" id="ARBA00023170"/>
    </source>
</evidence>
<evidence type="ECO:0000256" key="1">
    <source>
        <dbReference type="ARBA" id="ARBA00004651"/>
    </source>
</evidence>
<dbReference type="Pfam" id="PF00001">
    <property type="entry name" value="7tm_1"/>
    <property type="match status" value="1"/>
</dbReference>
<feature type="transmembrane region" description="Helical" evidence="9">
    <location>
        <begin position="12"/>
        <end position="36"/>
    </location>
</feature>
<dbReference type="GeneID" id="6752925"/>
<evidence type="ECO:0000259" key="10">
    <source>
        <dbReference type="PROSITE" id="PS50262"/>
    </source>
</evidence>
<dbReference type="CTD" id="6752925"/>
<keyword evidence="3 9" id="KW-0812">Transmembrane</keyword>
<evidence type="ECO:0000256" key="5">
    <source>
        <dbReference type="ARBA" id="ARBA00023040"/>
    </source>
</evidence>
<dbReference type="FunFam" id="1.20.1070.10:FF:000278">
    <property type="entry name" value="Trace amine-associated receptor 1"/>
    <property type="match status" value="1"/>
</dbReference>
<sequence>MDMNNTTDLIDVNFMIQSISILGIVGNLALLSIIIFSKRLKDPSYIFVLNISASDLITAIQVLIIFSFSNRNSPQLLNTSNIICKVFYTIFSASYIASTLSLMLISLYRLKIVSDPHRFKHTSIIYKHSAKFAITVWITSLLLALPTYFALHFSPITDSCDIYHPYGNIFNSIFLTSTLVIAYIIPGIIMFVNYARIAFIMGARIFPLINNTELSTASWKRSKSIFNLLAAATALYMLLSWPFISSLMILSFANETQSNLIEHNPDIAFAVTSAFTASNLVYVINPFLFLIFDTNVRSSINKVWGQCLHKFTNHA</sequence>